<accession>A0ABV6L5B8</accession>
<proteinExistence type="predicted"/>
<gene>
    <name evidence="1" type="ORF">ACFFGT_10570</name>
</gene>
<evidence type="ECO:0000313" key="2">
    <source>
        <dbReference type="Proteomes" id="UP001589828"/>
    </source>
</evidence>
<organism evidence="1 2">
    <name type="scientific">Mucilaginibacter angelicae</name>
    <dbReference type="NCBI Taxonomy" id="869718"/>
    <lineage>
        <taxon>Bacteria</taxon>
        <taxon>Pseudomonadati</taxon>
        <taxon>Bacteroidota</taxon>
        <taxon>Sphingobacteriia</taxon>
        <taxon>Sphingobacteriales</taxon>
        <taxon>Sphingobacteriaceae</taxon>
        <taxon>Mucilaginibacter</taxon>
    </lineage>
</organism>
<name>A0ABV6L5B8_9SPHI</name>
<reference evidence="1 2" key="1">
    <citation type="submission" date="2024-09" db="EMBL/GenBank/DDBJ databases">
        <authorList>
            <person name="Sun Q."/>
            <person name="Mori K."/>
        </authorList>
    </citation>
    <scope>NUCLEOTIDE SEQUENCE [LARGE SCALE GENOMIC DNA]</scope>
    <source>
        <strain evidence="1 2">NCAIM B.02415</strain>
    </source>
</reference>
<dbReference type="Proteomes" id="UP001589828">
    <property type="component" value="Unassembled WGS sequence"/>
</dbReference>
<dbReference type="InterPro" id="IPR036297">
    <property type="entry name" value="PG0816-like_sf"/>
</dbReference>
<comment type="caution">
    <text evidence="1">The sequence shown here is derived from an EMBL/GenBank/DDBJ whole genome shotgun (WGS) entry which is preliminary data.</text>
</comment>
<keyword evidence="2" id="KW-1185">Reference proteome</keyword>
<protein>
    <submittedName>
        <fullName evidence="1">DUF1896 family protein</fullName>
    </submittedName>
</protein>
<evidence type="ECO:0000313" key="1">
    <source>
        <dbReference type="EMBL" id="MFC0514649.1"/>
    </source>
</evidence>
<dbReference type="SUPFAM" id="SSF140753">
    <property type="entry name" value="PG0816-like"/>
    <property type="match status" value="1"/>
</dbReference>
<dbReference type="EMBL" id="JBHLTS010000021">
    <property type="protein sequence ID" value="MFC0514649.1"/>
    <property type="molecule type" value="Genomic_DNA"/>
</dbReference>
<sequence>MHKKLMKTQLIKRLHDYLLEHHTDLLIALQEDHRLDHYLNSKADSVDDLILQLQDEQRPPYVIEALCLEELTRDLRPSRFSYLRDLLEEEFAADYRRMRDSSILTYEIINLIGACEPIFEVYHFSEEDEYSRDLQHAVMGMIAEYLNR</sequence>